<dbReference type="InterPro" id="IPR016039">
    <property type="entry name" value="Thiolase-like"/>
</dbReference>
<feature type="region of interest" description="Disordered" evidence="53">
    <location>
        <begin position="2460"/>
        <end position="2479"/>
    </location>
</feature>
<comment type="catalytic activity">
    <reaction evidence="28">
        <text>dodecanoyl-[ACP] + malonyl-[ACP] + H(+) = 3-oxotetradecanoyl-[ACP] + holo-[ACP] + CO2</text>
        <dbReference type="Rhea" id="RHEA:41884"/>
        <dbReference type="Rhea" id="RHEA-COMP:9623"/>
        <dbReference type="Rhea" id="RHEA-COMP:9644"/>
        <dbReference type="Rhea" id="RHEA-COMP:9645"/>
        <dbReference type="Rhea" id="RHEA-COMP:9685"/>
        <dbReference type="ChEBI" id="CHEBI:15378"/>
        <dbReference type="ChEBI" id="CHEBI:16526"/>
        <dbReference type="ChEBI" id="CHEBI:64479"/>
        <dbReference type="ChEBI" id="CHEBI:65264"/>
        <dbReference type="ChEBI" id="CHEBI:78449"/>
        <dbReference type="ChEBI" id="CHEBI:78473"/>
    </reaction>
    <physiologicalReaction direction="left-to-right" evidence="28">
        <dbReference type="Rhea" id="RHEA:41885"/>
    </physiologicalReaction>
</comment>
<evidence type="ECO:0000259" key="54">
    <source>
        <dbReference type="PROSITE" id="PS50075"/>
    </source>
</evidence>
<dbReference type="InterPro" id="IPR016035">
    <property type="entry name" value="Acyl_Trfase/lysoPLipase"/>
</dbReference>
<reference evidence="57 58" key="1">
    <citation type="submission" date="2024-01" db="EMBL/GenBank/DDBJ databases">
        <title>A draft genome for a cacao thread blight-causing isolate of Paramarasmius palmivorus.</title>
        <authorList>
            <person name="Baruah I.K."/>
            <person name="Bukari Y."/>
            <person name="Amoako-Attah I."/>
            <person name="Meinhardt L.W."/>
            <person name="Bailey B.A."/>
            <person name="Cohen S.P."/>
        </authorList>
    </citation>
    <scope>NUCLEOTIDE SEQUENCE [LARGE SCALE GENOMIC DNA]</scope>
    <source>
        <strain evidence="57 58">GH-12</strain>
    </source>
</reference>
<evidence type="ECO:0000256" key="40">
    <source>
        <dbReference type="ARBA" id="ARBA00048691"/>
    </source>
</evidence>
<evidence type="ECO:0000256" key="47">
    <source>
        <dbReference type="ARBA" id="ARBA00049414"/>
    </source>
</evidence>
<dbReference type="InterPro" id="IPR001031">
    <property type="entry name" value="Thioesterase"/>
</dbReference>
<evidence type="ECO:0000256" key="14">
    <source>
        <dbReference type="ARBA" id="ARBA00023373"/>
    </source>
</evidence>
<dbReference type="Pfam" id="PF00550">
    <property type="entry name" value="PP-binding"/>
    <property type="match status" value="1"/>
</dbReference>
<evidence type="ECO:0000256" key="20">
    <source>
        <dbReference type="ARBA" id="ARBA00023402"/>
    </source>
</evidence>
<comment type="catalytic activity">
    <reaction evidence="23">
        <text>hexanoyl-[ACP] + malonyl-[ACP] + H(+) = 3-oxooctanoyl-[ACP] + holo-[ACP] + CO2</text>
        <dbReference type="Rhea" id="RHEA:41836"/>
        <dbReference type="Rhea" id="RHEA-COMP:9623"/>
        <dbReference type="Rhea" id="RHEA-COMP:9632"/>
        <dbReference type="Rhea" id="RHEA-COMP:9633"/>
        <dbReference type="Rhea" id="RHEA-COMP:9685"/>
        <dbReference type="ChEBI" id="CHEBI:15378"/>
        <dbReference type="ChEBI" id="CHEBI:16526"/>
        <dbReference type="ChEBI" id="CHEBI:64479"/>
        <dbReference type="ChEBI" id="CHEBI:78449"/>
        <dbReference type="ChEBI" id="CHEBI:78459"/>
        <dbReference type="ChEBI" id="CHEBI:78460"/>
    </reaction>
    <physiologicalReaction direction="left-to-right" evidence="23">
        <dbReference type="Rhea" id="RHEA:41837"/>
    </physiologicalReaction>
</comment>
<dbReference type="Proteomes" id="UP001383192">
    <property type="component" value="Unassembled WGS sequence"/>
</dbReference>
<keyword evidence="4" id="KW-0597">Phosphoprotein</keyword>
<dbReference type="InterPro" id="IPR020843">
    <property type="entry name" value="ER"/>
</dbReference>
<comment type="catalytic activity">
    <reaction evidence="43">
        <text>(2E)-octadecenoyl-[ACP] + NADPH + H(+) = octadecanoyl-[ACP] + NADP(+)</text>
        <dbReference type="Rhea" id="RHEA:41928"/>
        <dbReference type="Rhea" id="RHEA-COMP:9655"/>
        <dbReference type="Rhea" id="RHEA-COMP:9656"/>
        <dbReference type="ChEBI" id="CHEBI:15378"/>
        <dbReference type="ChEBI" id="CHEBI:57783"/>
        <dbReference type="ChEBI" id="CHEBI:58349"/>
        <dbReference type="ChEBI" id="CHEBI:78489"/>
        <dbReference type="ChEBI" id="CHEBI:78495"/>
    </reaction>
    <physiologicalReaction direction="left-to-right" evidence="43">
        <dbReference type="Rhea" id="RHEA:41929"/>
    </physiologicalReaction>
</comment>
<evidence type="ECO:0000256" key="18">
    <source>
        <dbReference type="ARBA" id="ARBA00023399"/>
    </source>
</evidence>
<dbReference type="GO" id="GO:0044550">
    <property type="term" value="P:secondary metabolite biosynthetic process"/>
    <property type="evidence" value="ECO:0007669"/>
    <property type="project" value="UniProtKB-ARBA"/>
</dbReference>
<feature type="active site" description="Proton acceptor; for dehydratase activity" evidence="52">
    <location>
        <position position="954"/>
    </location>
</feature>
<evidence type="ECO:0000256" key="51">
    <source>
        <dbReference type="ARBA" id="ARBA00049533"/>
    </source>
</evidence>
<feature type="active site" description="Proton donor; for dehydratase activity" evidence="52">
    <location>
        <position position="1143"/>
    </location>
</feature>
<comment type="catalytic activity">
    <reaction evidence="44">
        <text>decanoyl-[ACP] + malonyl-[ACP] + H(+) = 3-oxododecanoyl-[ACP] + holo-[ACP] + CO2</text>
        <dbReference type="Rhea" id="RHEA:41868"/>
        <dbReference type="Rhea" id="RHEA-COMP:9623"/>
        <dbReference type="Rhea" id="RHEA-COMP:9640"/>
        <dbReference type="Rhea" id="RHEA-COMP:9641"/>
        <dbReference type="Rhea" id="RHEA-COMP:9685"/>
        <dbReference type="ChEBI" id="CHEBI:15378"/>
        <dbReference type="ChEBI" id="CHEBI:16526"/>
        <dbReference type="ChEBI" id="CHEBI:64479"/>
        <dbReference type="ChEBI" id="CHEBI:78449"/>
        <dbReference type="ChEBI" id="CHEBI:78468"/>
        <dbReference type="ChEBI" id="CHEBI:78469"/>
    </reaction>
    <physiologicalReaction direction="left-to-right" evidence="44">
        <dbReference type="Rhea" id="RHEA:41869"/>
    </physiologicalReaction>
</comment>
<dbReference type="SUPFAM" id="SSF47336">
    <property type="entry name" value="ACP-like"/>
    <property type="match status" value="1"/>
</dbReference>
<comment type="catalytic activity">
    <reaction evidence="16">
        <text>a (3R)-hydroxyacyl-[ACP] = a (2E)-enoyl-[ACP] + H2O</text>
        <dbReference type="Rhea" id="RHEA:13097"/>
        <dbReference type="Rhea" id="RHEA-COMP:9925"/>
        <dbReference type="Rhea" id="RHEA-COMP:9945"/>
        <dbReference type="ChEBI" id="CHEBI:15377"/>
        <dbReference type="ChEBI" id="CHEBI:78784"/>
        <dbReference type="ChEBI" id="CHEBI:78827"/>
        <dbReference type="EC" id="4.2.1.59"/>
    </reaction>
    <physiologicalReaction direction="left-to-right" evidence="16">
        <dbReference type="Rhea" id="RHEA:13098"/>
    </physiologicalReaction>
</comment>
<dbReference type="Gene3D" id="3.40.47.10">
    <property type="match status" value="1"/>
</dbReference>
<evidence type="ECO:0000256" key="17">
    <source>
        <dbReference type="ARBA" id="ARBA00023398"/>
    </source>
</evidence>
<dbReference type="Gene3D" id="3.90.180.10">
    <property type="entry name" value="Medium-chain alcohol dehydrogenases, catalytic domain"/>
    <property type="match status" value="1"/>
</dbReference>
<evidence type="ECO:0000256" key="12">
    <source>
        <dbReference type="ARBA" id="ARBA00023332"/>
    </source>
</evidence>
<dbReference type="Pfam" id="PF14765">
    <property type="entry name" value="PS-DH"/>
    <property type="match status" value="1"/>
</dbReference>
<keyword evidence="7" id="KW-0521">NADP</keyword>
<evidence type="ECO:0000256" key="43">
    <source>
        <dbReference type="ARBA" id="ARBA00049019"/>
    </source>
</evidence>
<dbReference type="PROSITE" id="PS52019">
    <property type="entry name" value="PKS_MFAS_DH"/>
    <property type="match status" value="1"/>
</dbReference>
<evidence type="ECO:0000256" key="2">
    <source>
        <dbReference type="ARBA" id="ARBA00005189"/>
    </source>
</evidence>
<dbReference type="SUPFAM" id="SSF50129">
    <property type="entry name" value="GroES-like"/>
    <property type="match status" value="1"/>
</dbReference>
<dbReference type="GO" id="GO:0019171">
    <property type="term" value="F:(3R)-hydroxyacyl-[acyl-carrier-protein] dehydratase activity"/>
    <property type="evidence" value="ECO:0007669"/>
    <property type="project" value="UniProtKB-EC"/>
</dbReference>
<dbReference type="Gene3D" id="3.40.366.10">
    <property type="entry name" value="Malonyl-Coenzyme A Acyl Carrier Protein, domain 2"/>
    <property type="match status" value="1"/>
</dbReference>
<evidence type="ECO:0000256" key="41">
    <source>
        <dbReference type="ARBA" id="ARBA00048704"/>
    </source>
</evidence>
<dbReference type="InterPro" id="IPR032821">
    <property type="entry name" value="PKS_assoc"/>
</dbReference>
<evidence type="ECO:0000256" key="4">
    <source>
        <dbReference type="ARBA" id="ARBA00022553"/>
    </source>
</evidence>
<dbReference type="SUPFAM" id="SSF53474">
    <property type="entry name" value="alpha/beta-Hydrolases"/>
    <property type="match status" value="1"/>
</dbReference>
<dbReference type="Gene3D" id="3.40.50.720">
    <property type="entry name" value="NAD(P)-binding Rossmann-like Domain"/>
    <property type="match status" value="1"/>
</dbReference>
<dbReference type="GO" id="GO:0004315">
    <property type="term" value="F:3-oxoacyl-[acyl-carrier-protein] synthase activity"/>
    <property type="evidence" value="ECO:0007669"/>
    <property type="project" value="UniProtKB-EC"/>
</dbReference>
<keyword evidence="6" id="KW-0702">S-nitrosylation</keyword>
<evidence type="ECO:0000256" key="30">
    <source>
        <dbReference type="ARBA" id="ARBA00047897"/>
    </source>
</evidence>
<dbReference type="Gene3D" id="3.10.129.110">
    <property type="entry name" value="Polyketide synthase dehydratase"/>
    <property type="match status" value="1"/>
</dbReference>
<evidence type="ECO:0000256" key="28">
    <source>
        <dbReference type="ARBA" id="ARBA00047578"/>
    </source>
</evidence>
<dbReference type="CDD" id="cd00833">
    <property type="entry name" value="PKS"/>
    <property type="match status" value="1"/>
</dbReference>
<comment type="catalytic activity">
    <reaction evidence="49">
        <text>butanoyl-[ACP] + malonyl-[ACP] + H(+) = 3-oxohexanoyl-[ACP] + holo-[ACP] + CO2</text>
        <dbReference type="Rhea" id="RHEA:41820"/>
        <dbReference type="Rhea" id="RHEA-COMP:9623"/>
        <dbReference type="Rhea" id="RHEA-COMP:9628"/>
        <dbReference type="Rhea" id="RHEA-COMP:9629"/>
        <dbReference type="Rhea" id="RHEA-COMP:9685"/>
        <dbReference type="ChEBI" id="CHEBI:15378"/>
        <dbReference type="ChEBI" id="CHEBI:16526"/>
        <dbReference type="ChEBI" id="CHEBI:64479"/>
        <dbReference type="ChEBI" id="CHEBI:78449"/>
        <dbReference type="ChEBI" id="CHEBI:78454"/>
        <dbReference type="ChEBI" id="CHEBI:78456"/>
    </reaction>
    <physiologicalReaction direction="left-to-right" evidence="49">
        <dbReference type="Rhea" id="RHEA:41821"/>
    </physiologicalReaction>
</comment>
<comment type="catalytic activity">
    <reaction evidence="25">
        <text>3-oxodecanoyl-[ACP] + NADPH + H(+) = (3R)-hydroxydecanoyl-[ACP] + NADP(+)</text>
        <dbReference type="Rhea" id="RHEA:41856"/>
        <dbReference type="Rhea" id="RHEA-COMP:9637"/>
        <dbReference type="Rhea" id="RHEA-COMP:9638"/>
        <dbReference type="ChEBI" id="CHEBI:15378"/>
        <dbReference type="ChEBI" id="CHEBI:57783"/>
        <dbReference type="ChEBI" id="CHEBI:58349"/>
        <dbReference type="ChEBI" id="CHEBI:78464"/>
        <dbReference type="ChEBI" id="CHEBI:78466"/>
    </reaction>
    <physiologicalReaction direction="left-to-right" evidence="25">
        <dbReference type="Rhea" id="RHEA:41857"/>
    </physiologicalReaction>
</comment>
<feature type="region of interest" description="C-terminal hotdog fold" evidence="52">
    <location>
        <begin position="1084"/>
        <end position="1238"/>
    </location>
</feature>
<evidence type="ECO:0000256" key="34">
    <source>
        <dbReference type="ARBA" id="ARBA00048281"/>
    </source>
</evidence>
<dbReference type="InterPro" id="IPR014030">
    <property type="entry name" value="Ketoacyl_synth_N"/>
</dbReference>
<feature type="region of interest" description="N-terminal hotdog fold" evidence="52">
    <location>
        <begin position="922"/>
        <end position="1066"/>
    </location>
</feature>
<dbReference type="GO" id="GO:0031177">
    <property type="term" value="F:phosphopantetheine binding"/>
    <property type="evidence" value="ECO:0007669"/>
    <property type="project" value="InterPro"/>
</dbReference>
<comment type="catalytic activity">
    <reaction evidence="13">
        <text>(3R)-hydroxydodecanoyl-[ACP] = (2E)-dodecenoyl-[ACP] + H2O</text>
        <dbReference type="Rhea" id="RHEA:41876"/>
        <dbReference type="Rhea" id="RHEA-COMP:9642"/>
        <dbReference type="Rhea" id="RHEA-COMP:9643"/>
        <dbReference type="ChEBI" id="CHEBI:15377"/>
        <dbReference type="ChEBI" id="CHEBI:78470"/>
        <dbReference type="ChEBI" id="CHEBI:78472"/>
    </reaction>
    <physiologicalReaction direction="left-to-right" evidence="13">
        <dbReference type="Rhea" id="RHEA:41877"/>
    </physiologicalReaction>
</comment>
<keyword evidence="8" id="KW-0663">Pyridoxal phosphate</keyword>
<comment type="catalytic activity">
    <reaction evidence="33">
        <text>hexadecanoyl-[ACP] + malonyl-[ACP] + H(+) = 3-oxooctadecanoyl-[ACP] + holo-[ACP] + CO2</text>
        <dbReference type="Rhea" id="RHEA:41916"/>
        <dbReference type="Rhea" id="RHEA-COMP:9623"/>
        <dbReference type="Rhea" id="RHEA-COMP:9652"/>
        <dbReference type="Rhea" id="RHEA-COMP:9653"/>
        <dbReference type="Rhea" id="RHEA-COMP:9685"/>
        <dbReference type="ChEBI" id="CHEBI:15378"/>
        <dbReference type="ChEBI" id="CHEBI:16526"/>
        <dbReference type="ChEBI" id="CHEBI:64479"/>
        <dbReference type="ChEBI" id="CHEBI:78449"/>
        <dbReference type="ChEBI" id="CHEBI:78483"/>
        <dbReference type="ChEBI" id="CHEBI:78487"/>
    </reaction>
    <physiologicalReaction direction="left-to-right" evidence="33">
        <dbReference type="Rhea" id="RHEA:41917"/>
    </physiologicalReaction>
</comment>
<dbReference type="InterPro" id="IPR036291">
    <property type="entry name" value="NAD(P)-bd_dom_sf"/>
</dbReference>
<dbReference type="InterPro" id="IPR013968">
    <property type="entry name" value="PKS_KR"/>
</dbReference>
<dbReference type="Pfam" id="PF02801">
    <property type="entry name" value="Ketoacyl-synt_C"/>
    <property type="match status" value="1"/>
</dbReference>
<feature type="domain" description="PKS/mFAS DH" evidence="56">
    <location>
        <begin position="922"/>
        <end position="1238"/>
    </location>
</feature>
<comment type="catalytic activity">
    <reaction evidence="37">
        <text>a fatty acyl-[ACP] + malonyl-[ACP] + H(+) = a 3-oxoacyl-[ACP] + holo-[ACP] + CO2</text>
        <dbReference type="Rhea" id="RHEA:22836"/>
        <dbReference type="Rhea" id="RHEA-COMP:9623"/>
        <dbReference type="Rhea" id="RHEA-COMP:9685"/>
        <dbReference type="Rhea" id="RHEA-COMP:9916"/>
        <dbReference type="Rhea" id="RHEA-COMP:14125"/>
        <dbReference type="ChEBI" id="CHEBI:15378"/>
        <dbReference type="ChEBI" id="CHEBI:16526"/>
        <dbReference type="ChEBI" id="CHEBI:64479"/>
        <dbReference type="ChEBI" id="CHEBI:78449"/>
        <dbReference type="ChEBI" id="CHEBI:78776"/>
        <dbReference type="ChEBI" id="CHEBI:138651"/>
        <dbReference type="EC" id="2.3.1.41"/>
    </reaction>
    <physiologicalReaction direction="left-to-right" evidence="37">
        <dbReference type="Rhea" id="RHEA:22837"/>
    </physiologicalReaction>
</comment>
<evidence type="ECO:0000256" key="46">
    <source>
        <dbReference type="ARBA" id="ARBA00049263"/>
    </source>
</evidence>
<dbReference type="InterPro" id="IPR042104">
    <property type="entry name" value="PKS_dehydratase_sf"/>
</dbReference>
<dbReference type="Pfam" id="PF00698">
    <property type="entry name" value="Acyl_transf_1"/>
    <property type="match status" value="1"/>
</dbReference>
<comment type="catalytic activity">
    <reaction evidence="35">
        <text>tetradecanoyl-[ACP] + H2O = tetradecanoate + holo-[ACP] + H(+)</text>
        <dbReference type="Rhea" id="RHEA:30123"/>
        <dbReference type="Rhea" id="RHEA-COMP:9648"/>
        <dbReference type="Rhea" id="RHEA-COMP:9685"/>
        <dbReference type="ChEBI" id="CHEBI:15377"/>
        <dbReference type="ChEBI" id="CHEBI:15378"/>
        <dbReference type="ChEBI" id="CHEBI:30807"/>
        <dbReference type="ChEBI" id="CHEBI:64479"/>
        <dbReference type="ChEBI" id="CHEBI:78477"/>
        <dbReference type="EC" id="3.1.2.14"/>
    </reaction>
    <physiologicalReaction direction="left-to-right" evidence="35">
        <dbReference type="Rhea" id="RHEA:30124"/>
    </physiologicalReaction>
</comment>
<comment type="catalytic activity">
    <reaction evidence="19">
        <text>(3R)-hydroxyhexadecanoyl-[ACP] = (2E)-hexadecenoyl-[ACP] + H2O</text>
        <dbReference type="Rhea" id="RHEA:41908"/>
        <dbReference type="Rhea" id="RHEA-COMP:9650"/>
        <dbReference type="Rhea" id="RHEA-COMP:9651"/>
        <dbReference type="ChEBI" id="CHEBI:15377"/>
        <dbReference type="ChEBI" id="CHEBI:78480"/>
        <dbReference type="ChEBI" id="CHEBI:78481"/>
    </reaction>
    <physiologicalReaction direction="left-to-right" evidence="19">
        <dbReference type="Rhea" id="RHEA:41909"/>
    </physiologicalReaction>
</comment>
<comment type="catalytic activity">
    <reaction evidence="48">
        <text>3-oxooctanoyl-[ACP] + NADPH + H(+) = (3R)-hydroxyoctanoyl-[ACP] + NADP(+)</text>
        <dbReference type="Rhea" id="RHEA:41840"/>
        <dbReference type="Rhea" id="RHEA-COMP:9633"/>
        <dbReference type="Rhea" id="RHEA-COMP:9634"/>
        <dbReference type="ChEBI" id="CHEBI:15378"/>
        <dbReference type="ChEBI" id="CHEBI:57783"/>
        <dbReference type="ChEBI" id="CHEBI:58349"/>
        <dbReference type="ChEBI" id="CHEBI:78460"/>
        <dbReference type="ChEBI" id="CHEBI:78461"/>
    </reaction>
    <physiologicalReaction direction="left-to-right" evidence="48">
        <dbReference type="Rhea" id="RHEA:41841"/>
    </physiologicalReaction>
</comment>
<dbReference type="InterPro" id="IPR036736">
    <property type="entry name" value="ACP-like_sf"/>
</dbReference>
<comment type="catalytic activity">
    <reaction evidence="26">
        <text>tetradecanoyl-[ACP] + malonyl-[ACP] + H(+) = 3-oxohexadecanoyl-[ACP] + holo-[ACP] + CO2</text>
        <dbReference type="Rhea" id="RHEA:41900"/>
        <dbReference type="Rhea" id="RHEA-COMP:9623"/>
        <dbReference type="Rhea" id="RHEA-COMP:9648"/>
        <dbReference type="Rhea" id="RHEA-COMP:9649"/>
        <dbReference type="Rhea" id="RHEA-COMP:9685"/>
        <dbReference type="ChEBI" id="CHEBI:15378"/>
        <dbReference type="ChEBI" id="CHEBI:16526"/>
        <dbReference type="ChEBI" id="CHEBI:64479"/>
        <dbReference type="ChEBI" id="CHEBI:78449"/>
        <dbReference type="ChEBI" id="CHEBI:78477"/>
        <dbReference type="ChEBI" id="CHEBI:78478"/>
    </reaction>
    <physiologicalReaction direction="left-to-right" evidence="26">
        <dbReference type="Rhea" id="RHEA:41901"/>
    </physiologicalReaction>
</comment>
<dbReference type="SUPFAM" id="SSF52151">
    <property type="entry name" value="FabD/lysophospholipase-like"/>
    <property type="match status" value="1"/>
</dbReference>
<comment type="pathway">
    <text evidence="1">Secondary metabolite biosynthesis.</text>
</comment>
<comment type="catalytic activity">
    <reaction evidence="29">
        <text>(2E)-hexadecenoyl-[ACP] + NADPH + H(+) = hexadecanoyl-[ACP] + NADP(+)</text>
        <dbReference type="Rhea" id="RHEA:41912"/>
        <dbReference type="Rhea" id="RHEA-COMP:9651"/>
        <dbReference type="Rhea" id="RHEA-COMP:9652"/>
        <dbReference type="ChEBI" id="CHEBI:15378"/>
        <dbReference type="ChEBI" id="CHEBI:57783"/>
        <dbReference type="ChEBI" id="CHEBI:58349"/>
        <dbReference type="ChEBI" id="CHEBI:78481"/>
        <dbReference type="ChEBI" id="CHEBI:78483"/>
    </reaction>
    <physiologicalReaction direction="left-to-right" evidence="29">
        <dbReference type="Rhea" id="RHEA:41913"/>
    </physiologicalReaction>
</comment>
<evidence type="ECO:0000256" key="35">
    <source>
        <dbReference type="ARBA" id="ARBA00048289"/>
    </source>
</evidence>
<dbReference type="SUPFAM" id="SSF53335">
    <property type="entry name" value="S-adenosyl-L-methionine-dependent methyltransferases"/>
    <property type="match status" value="1"/>
</dbReference>
<evidence type="ECO:0000256" key="27">
    <source>
        <dbReference type="ARBA" id="ARBA00047500"/>
    </source>
</evidence>
<name>A0AAW0D9P8_9AGAR</name>
<comment type="catalytic activity">
    <reaction evidence="51">
        <text>octanoyl-[ACP] + malonyl-[ACP] + H(+) = 3-oxodecanoyl-[ACP] + holo-[ACP] + CO2</text>
        <dbReference type="Rhea" id="RHEA:41852"/>
        <dbReference type="Rhea" id="RHEA-COMP:9623"/>
        <dbReference type="Rhea" id="RHEA-COMP:9636"/>
        <dbReference type="Rhea" id="RHEA-COMP:9637"/>
        <dbReference type="Rhea" id="RHEA-COMP:9685"/>
        <dbReference type="ChEBI" id="CHEBI:15378"/>
        <dbReference type="ChEBI" id="CHEBI:16526"/>
        <dbReference type="ChEBI" id="CHEBI:64479"/>
        <dbReference type="ChEBI" id="CHEBI:78449"/>
        <dbReference type="ChEBI" id="CHEBI:78463"/>
        <dbReference type="ChEBI" id="CHEBI:78464"/>
    </reaction>
    <physiologicalReaction direction="left-to-right" evidence="51">
        <dbReference type="Rhea" id="RHEA:41853"/>
    </physiologicalReaction>
</comment>
<dbReference type="GO" id="GO:0004316">
    <property type="term" value="F:3-oxoacyl-[acyl-carrier-protein] reductase (NADPH) activity"/>
    <property type="evidence" value="ECO:0007669"/>
    <property type="project" value="UniProtKB-EC"/>
</dbReference>
<dbReference type="SUPFAM" id="SSF51735">
    <property type="entry name" value="NAD(P)-binding Rossmann-fold domains"/>
    <property type="match status" value="1"/>
</dbReference>
<evidence type="ECO:0000259" key="56">
    <source>
        <dbReference type="PROSITE" id="PS52019"/>
    </source>
</evidence>
<dbReference type="GO" id="GO:0004313">
    <property type="term" value="F:[acyl-carrier-protein] S-acetyltransferase activity"/>
    <property type="evidence" value="ECO:0007669"/>
    <property type="project" value="UniProtKB-EC"/>
</dbReference>
<comment type="catalytic activity">
    <reaction evidence="39">
        <text>a 2,3-saturated acyl-[ACP] + NADP(+) = a (2E)-enoyl-[ACP] + NADPH + H(+)</text>
        <dbReference type="Rhea" id="RHEA:22564"/>
        <dbReference type="Rhea" id="RHEA-COMP:9925"/>
        <dbReference type="Rhea" id="RHEA-COMP:9926"/>
        <dbReference type="ChEBI" id="CHEBI:15378"/>
        <dbReference type="ChEBI" id="CHEBI:57783"/>
        <dbReference type="ChEBI" id="CHEBI:58349"/>
        <dbReference type="ChEBI" id="CHEBI:78784"/>
        <dbReference type="ChEBI" id="CHEBI:78785"/>
        <dbReference type="EC" id="1.3.1.39"/>
    </reaction>
    <physiologicalReaction direction="right-to-left" evidence="39">
        <dbReference type="Rhea" id="RHEA:22566"/>
    </physiologicalReaction>
</comment>
<dbReference type="InterPro" id="IPR049900">
    <property type="entry name" value="PKS_mFAS_DH"/>
</dbReference>
<evidence type="ECO:0000313" key="57">
    <source>
        <dbReference type="EMBL" id="KAK7047810.1"/>
    </source>
</evidence>
<dbReference type="PANTHER" id="PTHR43775">
    <property type="entry name" value="FATTY ACID SYNTHASE"/>
    <property type="match status" value="1"/>
</dbReference>
<evidence type="ECO:0000256" key="32">
    <source>
        <dbReference type="ARBA" id="ARBA00047961"/>
    </source>
</evidence>
<evidence type="ECO:0000256" key="53">
    <source>
        <dbReference type="SAM" id="MobiDB-lite"/>
    </source>
</evidence>
<proteinExistence type="predicted"/>
<dbReference type="InterPro" id="IPR029063">
    <property type="entry name" value="SAM-dependent_MTases_sf"/>
</dbReference>
<dbReference type="InterPro" id="IPR009081">
    <property type="entry name" value="PP-bd_ACP"/>
</dbReference>
<evidence type="ECO:0000256" key="45">
    <source>
        <dbReference type="ARBA" id="ARBA00049171"/>
    </source>
</evidence>
<keyword evidence="9" id="KW-0843">Virulence</keyword>
<evidence type="ECO:0000256" key="26">
    <source>
        <dbReference type="ARBA" id="ARBA00047451"/>
    </source>
</evidence>
<gene>
    <name evidence="57" type="ORF">VNI00_006138</name>
</gene>
<evidence type="ECO:0000256" key="5">
    <source>
        <dbReference type="ARBA" id="ARBA00022679"/>
    </source>
</evidence>
<dbReference type="SMART" id="SM00822">
    <property type="entry name" value="PKS_KR"/>
    <property type="match status" value="1"/>
</dbReference>
<comment type="catalytic activity">
    <reaction evidence="34">
        <text>(2E)-dodecenoyl-[ACP] + NADPH + H(+) = dodecanoyl-[ACP] + NADP(+)</text>
        <dbReference type="Rhea" id="RHEA:41880"/>
        <dbReference type="Rhea" id="RHEA-COMP:9643"/>
        <dbReference type="Rhea" id="RHEA-COMP:9644"/>
        <dbReference type="ChEBI" id="CHEBI:15378"/>
        <dbReference type="ChEBI" id="CHEBI:57783"/>
        <dbReference type="ChEBI" id="CHEBI:58349"/>
        <dbReference type="ChEBI" id="CHEBI:65264"/>
        <dbReference type="ChEBI" id="CHEBI:78472"/>
    </reaction>
    <physiologicalReaction direction="left-to-right" evidence="34">
        <dbReference type="Rhea" id="RHEA:41881"/>
    </physiologicalReaction>
</comment>
<comment type="function">
    <text evidence="21">Fatty acid synthetase is a multifunctional enzyme that catalyzes the de novo biosynthesis of long-chain saturated fatty acids starting from acetyl-CoA and malonyl-CoA in the presence of NADPH. This multifunctional protein contains 7 catalytic activities and a site for the binding of the prosthetic group 4'-phosphopantetheine of the acyl carrier protein ([ACP]) domain.</text>
</comment>
<evidence type="ECO:0000256" key="50">
    <source>
        <dbReference type="ARBA" id="ARBA00049521"/>
    </source>
</evidence>
<dbReference type="InterPro" id="IPR014031">
    <property type="entry name" value="Ketoacyl_synth_C"/>
</dbReference>
<keyword evidence="10" id="KW-0456">Lyase</keyword>
<comment type="catalytic activity">
    <reaction evidence="15">
        <text>(3R)-hydroxydecanoyl-[ACP] = (2E)-decenoyl-[ACP] + H2O</text>
        <dbReference type="Rhea" id="RHEA:41860"/>
        <dbReference type="Rhea" id="RHEA-COMP:9638"/>
        <dbReference type="Rhea" id="RHEA-COMP:9639"/>
        <dbReference type="ChEBI" id="CHEBI:15377"/>
        <dbReference type="ChEBI" id="CHEBI:78466"/>
        <dbReference type="ChEBI" id="CHEBI:78467"/>
    </reaction>
    <physiologicalReaction direction="left-to-right" evidence="15">
        <dbReference type="Rhea" id="RHEA:41861"/>
    </physiologicalReaction>
</comment>
<protein>
    <submittedName>
        <fullName evidence="57">Uncharacterized protein</fullName>
    </submittedName>
</protein>
<evidence type="ECO:0000256" key="11">
    <source>
        <dbReference type="ARBA" id="ARBA00023268"/>
    </source>
</evidence>
<comment type="catalytic activity">
    <reaction evidence="40">
        <text>holo-[ACP] + acetyl-CoA = acetyl-[ACP] + CoA</text>
        <dbReference type="Rhea" id="RHEA:41788"/>
        <dbReference type="Rhea" id="RHEA-COMP:9621"/>
        <dbReference type="Rhea" id="RHEA-COMP:9685"/>
        <dbReference type="ChEBI" id="CHEBI:57287"/>
        <dbReference type="ChEBI" id="CHEBI:57288"/>
        <dbReference type="ChEBI" id="CHEBI:64479"/>
        <dbReference type="ChEBI" id="CHEBI:78446"/>
        <dbReference type="EC" id="2.3.1.38"/>
    </reaction>
    <physiologicalReaction direction="left-to-right" evidence="40">
        <dbReference type="Rhea" id="RHEA:41789"/>
    </physiologicalReaction>
</comment>
<keyword evidence="5" id="KW-0808">Transferase</keyword>
<evidence type="ECO:0000256" key="24">
    <source>
        <dbReference type="ARBA" id="ARBA00047400"/>
    </source>
</evidence>
<comment type="catalytic activity">
    <reaction evidence="31">
        <text>3-oxobutanoyl-[ACP] + NADPH + H(+) = (3R)-hydroxybutanoyl-[ACP] + NADP(+)</text>
        <dbReference type="Rhea" id="RHEA:41804"/>
        <dbReference type="Rhea" id="RHEA-COMP:9625"/>
        <dbReference type="Rhea" id="RHEA-COMP:9626"/>
        <dbReference type="ChEBI" id="CHEBI:15378"/>
        <dbReference type="ChEBI" id="CHEBI:57783"/>
        <dbReference type="ChEBI" id="CHEBI:58349"/>
        <dbReference type="ChEBI" id="CHEBI:78450"/>
        <dbReference type="ChEBI" id="CHEBI:78451"/>
    </reaction>
    <physiologicalReaction direction="left-to-right" evidence="31">
        <dbReference type="Rhea" id="RHEA:41805"/>
    </physiologicalReaction>
</comment>
<feature type="domain" description="Carrier" evidence="54">
    <location>
        <begin position="2375"/>
        <end position="2453"/>
    </location>
</feature>
<evidence type="ECO:0000256" key="8">
    <source>
        <dbReference type="ARBA" id="ARBA00022898"/>
    </source>
</evidence>
<dbReference type="InterPro" id="IPR011032">
    <property type="entry name" value="GroES-like_sf"/>
</dbReference>
<dbReference type="GO" id="GO:0016297">
    <property type="term" value="F:fatty acyl-[ACP] hydrolase activity"/>
    <property type="evidence" value="ECO:0007669"/>
    <property type="project" value="UniProtKB-EC"/>
</dbReference>
<dbReference type="Gene3D" id="3.40.50.150">
    <property type="entry name" value="Vaccinia Virus protein VP39"/>
    <property type="match status" value="1"/>
</dbReference>
<evidence type="ECO:0000256" key="9">
    <source>
        <dbReference type="ARBA" id="ARBA00023026"/>
    </source>
</evidence>
<organism evidence="57 58">
    <name type="scientific">Paramarasmius palmivorus</name>
    <dbReference type="NCBI Taxonomy" id="297713"/>
    <lineage>
        <taxon>Eukaryota</taxon>
        <taxon>Fungi</taxon>
        <taxon>Dikarya</taxon>
        <taxon>Basidiomycota</taxon>
        <taxon>Agaricomycotina</taxon>
        <taxon>Agaricomycetes</taxon>
        <taxon>Agaricomycetidae</taxon>
        <taxon>Agaricales</taxon>
        <taxon>Marasmiineae</taxon>
        <taxon>Marasmiaceae</taxon>
        <taxon>Paramarasmius</taxon>
    </lineage>
</organism>
<dbReference type="Pfam" id="PF08659">
    <property type="entry name" value="KR"/>
    <property type="match status" value="1"/>
</dbReference>
<evidence type="ECO:0000256" key="21">
    <source>
        <dbReference type="ARBA" id="ARBA00023442"/>
    </source>
</evidence>
<dbReference type="InterPro" id="IPR050091">
    <property type="entry name" value="PKS_NRPS_Biosynth_Enz"/>
</dbReference>
<dbReference type="InterPro" id="IPR013217">
    <property type="entry name" value="Methyltransf_12"/>
</dbReference>
<keyword evidence="11" id="KW-0511">Multifunctional enzyme</keyword>
<evidence type="ECO:0000256" key="33">
    <source>
        <dbReference type="ARBA" id="ARBA00048051"/>
    </source>
</evidence>
<dbReference type="InterPro" id="IPR049551">
    <property type="entry name" value="PKS_DH_C"/>
</dbReference>
<keyword evidence="58" id="KW-1185">Reference proteome</keyword>
<comment type="catalytic activity">
    <reaction evidence="32">
        <text>acetyl-[ACP] + malonyl-[ACP] + H(+) = 3-oxobutanoyl-[ACP] + holo-[ACP] + CO2</text>
        <dbReference type="Rhea" id="RHEA:41800"/>
        <dbReference type="Rhea" id="RHEA-COMP:9621"/>
        <dbReference type="Rhea" id="RHEA-COMP:9623"/>
        <dbReference type="Rhea" id="RHEA-COMP:9625"/>
        <dbReference type="Rhea" id="RHEA-COMP:9685"/>
        <dbReference type="ChEBI" id="CHEBI:15378"/>
        <dbReference type="ChEBI" id="CHEBI:16526"/>
        <dbReference type="ChEBI" id="CHEBI:64479"/>
        <dbReference type="ChEBI" id="CHEBI:78446"/>
        <dbReference type="ChEBI" id="CHEBI:78449"/>
        <dbReference type="ChEBI" id="CHEBI:78450"/>
    </reaction>
    <physiologicalReaction direction="left-to-right" evidence="32">
        <dbReference type="Rhea" id="RHEA:41801"/>
    </physiologicalReaction>
</comment>
<comment type="caution">
    <text evidence="57">The sequence shown here is derived from an EMBL/GenBank/DDBJ whole genome shotgun (WGS) entry which is preliminary data.</text>
</comment>
<comment type="catalytic activity">
    <reaction evidence="45">
        <text>(2E)-tetradecenoyl-[ACP] + NADPH + H(+) = tetradecanoyl-[ACP] + NADP(+)</text>
        <dbReference type="Rhea" id="RHEA:41896"/>
        <dbReference type="Rhea" id="RHEA-COMP:9647"/>
        <dbReference type="Rhea" id="RHEA-COMP:9648"/>
        <dbReference type="ChEBI" id="CHEBI:15378"/>
        <dbReference type="ChEBI" id="CHEBI:57783"/>
        <dbReference type="ChEBI" id="CHEBI:58349"/>
        <dbReference type="ChEBI" id="CHEBI:78475"/>
        <dbReference type="ChEBI" id="CHEBI:78477"/>
    </reaction>
    <physiologicalReaction direction="left-to-right" evidence="45">
        <dbReference type="Rhea" id="RHEA:41897"/>
    </physiologicalReaction>
</comment>
<dbReference type="Gene3D" id="1.10.1200.10">
    <property type="entry name" value="ACP-like"/>
    <property type="match status" value="1"/>
</dbReference>
<evidence type="ECO:0000256" key="7">
    <source>
        <dbReference type="ARBA" id="ARBA00022857"/>
    </source>
</evidence>
<comment type="catalytic activity">
    <reaction evidence="41">
        <text>hexadecanoyl-[ACP] + H2O = hexadecanoate + holo-[ACP] + H(+)</text>
        <dbReference type="Rhea" id="RHEA:41932"/>
        <dbReference type="Rhea" id="RHEA-COMP:9652"/>
        <dbReference type="Rhea" id="RHEA-COMP:9685"/>
        <dbReference type="ChEBI" id="CHEBI:7896"/>
        <dbReference type="ChEBI" id="CHEBI:15377"/>
        <dbReference type="ChEBI" id="CHEBI:15378"/>
        <dbReference type="ChEBI" id="CHEBI:64479"/>
        <dbReference type="ChEBI" id="CHEBI:78483"/>
        <dbReference type="EC" id="3.1.2.14"/>
    </reaction>
    <physiologicalReaction direction="left-to-right" evidence="41">
        <dbReference type="Rhea" id="RHEA:41933"/>
    </physiologicalReaction>
</comment>
<evidence type="ECO:0000256" key="19">
    <source>
        <dbReference type="ARBA" id="ARBA00023401"/>
    </source>
</evidence>
<evidence type="ECO:0000256" key="15">
    <source>
        <dbReference type="ARBA" id="ARBA00023388"/>
    </source>
</evidence>
<sequence length="2757" mass="301742">MASALSSTSRPSDAKPDRRAMAIVGISIAAPGGVDDGLDTEEFYEFLQARGSGIVTVPKDRWNAEAFLATQKDHPGKIVTSVGDPQEFGITPAESAQMVPSQTAMLHQAFKALQRSGVDYRGTSTGVYVGSAGGGSTDFDTCEAGAYYMTGTSLSIYANRISYVFDLTGPSLPVDTACSSSLVAMHLAIQAVRNGECDQAVVAGVNIIMSPLETSSFSRLGVLSPDGISKSFDEDANGYARGDVGQRNFRYSPLGAIVIKRHDLAVKDHDHILATLVGTSLTSCGSLMGSLTTPSPEAQTAAIKNAYTDAGLLPHQADFVELHGTGTIVGDQYEANTAGACFSEGREGREVVIGSVKSNVGHGEMGAYISSVVKVVMMLERRQILPNGYFKKPSSKIQFDKFKLRVPTEVEDFIPNDPEQGLIASISSFGFGGSCGHTVLREHDVRTVLPDYETVKLPPYLFAIGGLSPRAVNSLIETYKAEYTNVDPPSLSEHLGSRARQLSWRSFAVADSLGQAKFSEPVMVSKRAVPLVFCFSGQGPQHWQQGRELFQRYSVFRESILASDKVHTEYTGKSFLATSGLFVSNPPTDSILAKSLSWPADAISVSITFFQIALFDLLVYLGLKPNAIVGHSIGETAVLYASGAMPREMVVKIAVARGAALRLVDNIGGAMVAVSGCDLQTVQDYADTVSALSTNSASGVTDSLHVAARNSPTDFGLSGAEYLVDDLAKYIDQWVTGVSARKLRVSTAVHSPYVDACEAQYREELAVIFAKHPGTHKPSIPVMSTVTAEFFQDEYTIDYLWNNLRQPVRFSDAIPKLIEKYGESTTFIEIAPHPVLSQYIKQMGAFETVAGSKRPPSARHIKPGVRPVTEVDTLYESLGQLLVCGVNSINFALINGCPPVKIEGPAYPFQFKYFPITINRSQSYYQKLLPLERPLNSERLRVSPRLPEDWMGDHVIDQSNLIPAAAYIEMALEFPGVTSVWDCRFESAFILDPSVPAATLKVAQEGNRWSVKSSSALRKHGVCYVPYPSLIYKAESMENDYSWTRSEPHFDSIHAYGKLGYGQPEIQPGAITHVDVDAVISRSKVTALHEEVYEELAGVAQFGTEFRRIQKICASDTEVIAWIKGHGDTLTRTGYFFHPALMDAVFQTCIGHNLAYDHVNVGNADRTFMLPHSLKRGFKNNGTTEALIFPDEFRVYTVMADWSPYWWIVDCYVLNDDNDVIFTFEGLRFELVQQDIPVVSERFSMVWQPRALPASNKCGHLVLEENSYAEIHDLLEVLDKLALTYTKYSLGRLPQDFHTELPDRKRYMAWALEQTAGLTPKSLLNFDSVPVAMKERYASLFELTQRVGESQPDIFVSSKAAVDVLFRDDLMSQIYEHPPFVGSVFDETVKQFVQLVRNACQSGKRVVRVLEVGAGTGRFTALLGQALLDAQLDLCYVDYVCTDISISLAQEATAKSPWPTVAPAALDLNKPIDQQSVDPASFDIIVAFDVLHATPNIQETLRTLHQFLLPGGYLAIIELDGGSFAAGAAGSIWMDYIFGSFQEWFGVLENRQTSHCSLSESEWDTVLRSTGFMESLFLTTTGTAVSHLSFLSQSTDGRHASRALSTPSLESDYTGSHLRSLSLSSTPLFTPDMNNLYTDEVLPSKDDYTLSKTPAKSLESQRSQTITPSFTLPPSVPVSPNTIVRRFTAGGEVDLVAFVATLDSSVPLKIWLYTDIESDNAPLIGLTRSLRHEFGLWRIYLVLFHPSWSFASQEEFVRNQLIPLKWVDAEVMVDKDGAMRVPRVVAGPAPPTTEIADSKPLHFDDTQFWRAFPCPLAADEVQVTVSFITLSSVIPGHSEFSGRITSVGSKVHPSFIGERVMGVTSFPKGNFVICPKNCVAIIPDSMSLPFAAALAGRLAFTYSAVMSTVANAKENARIILHAADCSPAALATYAYLTERNFDTMVTVTDPACHQIPQKQVCSSSEVQVWSYAARKWAPDGADFIFNFEDGPIVLEESIERLARRGTIVQIGDAFPSSIRPGQSFISIGYDRLFSGEHNILQDALQSTHRQTLSRISPSSLIFQADALQLAHSRASLYKDLSIVLDFETLPQDMTVYRPGRLRGTNAFDPRKSYVVIGGIGGLGVNIARCLIEAGATHVVLTSRSGSKAFSDGKLARERKLIDFLRRKPGVRVDLVAVDCLDEAKTRALFSNLPNVAGVFYVAVRLNDSLFLNLNTKEEWSKVYDVKVKGLHILLDIVDPKKLDFLVLTSSMATVSGSPGQANYSAAQTEMEAIGAKMPNCVSITVPPLTDGGVFVRSMPPGSGRNAALDKYKDLGMTGIKLALHCVDAIWTIGTPAYNPVYIPKSNWKKVMEMVPDYLQSSMRHLLVKEVSENLMSGDNKEQTILGVCSAVLSLEAERIEENVPLSAYGLDSLTSVRLSGILKANFGIEATQLQLLSQTMTVARLQQLQEEQKVAAAAAASVSSTAQGHRDTENTNVHEADMDKTVVRLNTATEGTPLFLMHGAGGGIVVLVKAAQKVHFPVYGVQDTPEAPITGTLRRLSEFYLSKIREKQPHGPYRLGGFSFGTCLALDMAVLLQEQGEVVEAMVLLDGSPTLFKRESFQSYILDRIKDGSIRNDILEIVRDMVSSGTLDDSEGMADQFAEHFKKAKEGGSGPKWIARFCTAYVAHVLMGFRRGREFLAEEEKAGGRLSIAWPTERTVLVRALNGVSAQSYSAGASEYFDLDHYISGVEKYDLPGTHFGILAPTSGLDTILDKLF</sequence>
<comment type="catalytic activity">
    <reaction evidence="24">
        <text>a (3R)-hydroxyacyl-[ACP] + NADP(+) = a 3-oxoacyl-[ACP] + NADPH + H(+)</text>
        <dbReference type="Rhea" id="RHEA:17397"/>
        <dbReference type="Rhea" id="RHEA-COMP:9916"/>
        <dbReference type="Rhea" id="RHEA-COMP:9945"/>
        <dbReference type="ChEBI" id="CHEBI:15378"/>
        <dbReference type="ChEBI" id="CHEBI:57783"/>
        <dbReference type="ChEBI" id="CHEBI:58349"/>
        <dbReference type="ChEBI" id="CHEBI:78776"/>
        <dbReference type="ChEBI" id="CHEBI:78827"/>
        <dbReference type="EC" id="1.1.1.100"/>
    </reaction>
    <physiologicalReaction direction="right-to-left" evidence="24">
        <dbReference type="Rhea" id="RHEA:17399"/>
    </physiologicalReaction>
</comment>
<comment type="catalytic activity">
    <reaction evidence="30">
        <text>(2E)-hexenoyl-[ACP] + NADPH + H(+) = hexanoyl-[ACP] + NADP(+)</text>
        <dbReference type="Rhea" id="RHEA:41832"/>
        <dbReference type="Rhea" id="RHEA-COMP:9631"/>
        <dbReference type="Rhea" id="RHEA-COMP:9632"/>
        <dbReference type="ChEBI" id="CHEBI:15378"/>
        <dbReference type="ChEBI" id="CHEBI:57783"/>
        <dbReference type="ChEBI" id="CHEBI:58349"/>
        <dbReference type="ChEBI" id="CHEBI:78458"/>
        <dbReference type="ChEBI" id="CHEBI:78459"/>
    </reaction>
    <physiologicalReaction direction="left-to-right" evidence="30">
        <dbReference type="Rhea" id="RHEA:41833"/>
    </physiologicalReaction>
</comment>
<dbReference type="InterPro" id="IPR001227">
    <property type="entry name" value="Ac_transferase_dom_sf"/>
</dbReference>
<dbReference type="PROSITE" id="PS50075">
    <property type="entry name" value="CARRIER"/>
    <property type="match status" value="1"/>
</dbReference>
<comment type="catalytic activity">
    <reaction evidence="22">
        <text>3-oxooctadecanoyl-[ACP] + NADPH + H(+) = (3R)-hydroxyoctadecanoyl-[ACP] + NADP(+)</text>
        <dbReference type="Rhea" id="RHEA:41920"/>
        <dbReference type="Rhea" id="RHEA-COMP:9653"/>
        <dbReference type="Rhea" id="RHEA-COMP:9654"/>
        <dbReference type="ChEBI" id="CHEBI:15378"/>
        <dbReference type="ChEBI" id="CHEBI:57783"/>
        <dbReference type="ChEBI" id="CHEBI:58349"/>
        <dbReference type="ChEBI" id="CHEBI:78487"/>
        <dbReference type="ChEBI" id="CHEBI:78488"/>
    </reaction>
    <physiologicalReaction direction="left-to-right" evidence="22">
        <dbReference type="Rhea" id="RHEA:41921"/>
    </physiologicalReaction>
</comment>
<evidence type="ECO:0000256" key="23">
    <source>
        <dbReference type="ARBA" id="ARBA00047394"/>
    </source>
</evidence>
<dbReference type="InterPro" id="IPR057326">
    <property type="entry name" value="KR_dom"/>
</dbReference>
<comment type="catalytic activity">
    <reaction evidence="17">
        <text>(3R)-hydroxytetradecanoyl-[ACP] = (2E)-tetradecenoyl-[ACP] + H2O</text>
        <dbReference type="Rhea" id="RHEA:41892"/>
        <dbReference type="Rhea" id="RHEA-COMP:9646"/>
        <dbReference type="Rhea" id="RHEA-COMP:9647"/>
        <dbReference type="ChEBI" id="CHEBI:15377"/>
        <dbReference type="ChEBI" id="CHEBI:78474"/>
        <dbReference type="ChEBI" id="CHEBI:78475"/>
    </reaction>
    <physiologicalReaction direction="left-to-right" evidence="17">
        <dbReference type="Rhea" id="RHEA:41893"/>
    </physiologicalReaction>
</comment>
<evidence type="ECO:0000256" key="38">
    <source>
        <dbReference type="ARBA" id="ARBA00048571"/>
    </source>
</evidence>
<dbReference type="PROSITE" id="PS00606">
    <property type="entry name" value="KS3_1"/>
    <property type="match status" value="1"/>
</dbReference>
<dbReference type="CDD" id="cd02440">
    <property type="entry name" value="AdoMet_MTases"/>
    <property type="match status" value="1"/>
</dbReference>
<dbReference type="GO" id="GO:0141148">
    <property type="term" value="F:enoyl-[acyl-carrier-protein] reductase (NADPH) activity"/>
    <property type="evidence" value="ECO:0007669"/>
    <property type="project" value="UniProtKB-EC"/>
</dbReference>
<evidence type="ECO:0000256" key="1">
    <source>
        <dbReference type="ARBA" id="ARBA00005179"/>
    </source>
</evidence>
<comment type="catalytic activity">
    <reaction evidence="14">
        <text>(3R)-hydroxyhexanoyl-[ACP] = (2E)-hexenoyl-[ACP] + H2O</text>
        <dbReference type="Rhea" id="RHEA:41828"/>
        <dbReference type="Rhea" id="RHEA-COMP:9630"/>
        <dbReference type="Rhea" id="RHEA-COMP:9631"/>
        <dbReference type="ChEBI" id="CHEBI:15377"/>
        <dbReference type="ChEBI" id="CHEBI:78457"/>
        <dbReference type="ChEBI" id="CHEBI:78458"/>
    </reaction>
    <physiologicalReaction direction="left-to-right" evidence="14">
        <dbReference type="Rhea" id="RHEA:41829"/>
    </physiologicalReaction>
</comment>
<dbReference type="EMBL" id="JAYKXP010000018">
    <property type="protein sequence ID" value="KAK7047810.1"/>
    <property type="molecule type" value="Genomic_DNA"/>
</dbReference>
<feature type="compositionally biased region" description="Basic and acidic residues" evidence="53">
    <location>
        <begin position="2468"/>
        <end position="2479"/>
    </location>
</feature>
<feature type="domain" description="Ketosynthase family 3 (KS3)" evidence="55">
    <location>
        <begin position="18"/>
        <end position="442"/>
    </location>
</feature>
<keyword evidence="3" id="KW-0596">Phosphopantetheine</keyword>
<comment type="catalytic activity">
    <reaction evidence="46">
        <text>3-oxododecanoyl-[ACP] + NADPH + H(+) = (3R)-hydroxydodecanoyl-[ACP] + NADP(+)</text>
        <dbReference type="Rhea" id="RHEA:41872"/>
        <dbReference type="Rhea" id="RHEA-COMP:9641"/>
        <dbReference type="Rhea" id="RHEA-COMP:9642"/>
        <dbReference type="ChEBI" id="CHEBI:15378"/>
        <dbReference type="ChEBI" id="CHEBI:57783"/>
        <dbReference type="ChEBI" id="CHEBI:58349"/>
        <dbReference type="ChEBI" id="CHEBI:78469"/>
        <dbReference type="ChEBI" id="CHEBI:78470"/>
    </reaction>
    <physiologicalReaction direction="left-to-right" evidence="46">
        <dbReference type="Rhea" id="RHEA:41873"/>
    </physiologicalReaction>
</comment>
<dbReference type="InterPro" id="IPR006162">
    <property type="entry name" value="Ppantetheine_attach_site"/>
</dbReference>
<comment type="catalytic activity">
    <reaction evidence="18">
        <text>(3R)-hydroxyoctadecanoyl-[ACP] = (2E)-octadecenoyl-[ACP] + H2O</text>
        <dbReference type="Rhea" id="RHEA:41924"/>
        <dbReference type="Rhea" id="RHEA-COMP:9654"/>
        <dbReference type="Rhea" id="RHEA-COMP:9655"/>
        <dbReference type="ChEBI" id="CHEBI:15377"/>
        <dbReference type="ChEBI" id="CHEBI:78488"/>
        <dbReference type="ChEBI" id="CHEBI:78489"/>
    </reaction>
    <physiologicalReaction direction="left-to-right" evidence="18">
        <dbReference type="Rhea" id="RHEA:41925"/>
    </physiologicalReaction>
</comment>
<comment type="catalytic activity">
    <reaction evidence="38">
        <text>3-oxohexanoyl-[ACP] + NADPH + H(+) = (3R)-hydroxyhexanoyl-[ACP] + NADP(+)</text>
        <dbReference type="Rhea" id="RHEA:41824"/>
        <dbReference type="Rhea" id="RHEA-COMP:9629"/>
        <dbReference type="Rhea" id="RHEA-COMP:9630"/>
        <dbReference type="ChEBI" id="CHEBI:15378"/>
        <dbReference type="ChEBI" id="CHEBI:57783"/>
        <dbReference type="ChEBI" id="CHEBI:58349"/>
        <dbReference type="ChEBI" id="CHEBI:78456"/>
        <dbReference type="ChEBI" id="CHEBI:78457"/>
    </reaction>
    <physiologicalReaction direction="left-to-right" evidence="38">
        <dbReference type="Rhea" id="RHEA:41825"/>
    </physiologicalReaction>
</comment>
<evidence type="ECO:0000256" key="29">
    <source>
        <dbReference type="ARBA" id="ARBA00047810"/>
    </source>
</evidence>
<evidence type="ECO:0000259" key="55">
    <source>
        <dbReference type="PROSITE" id="PS52004"/>
    </source>
</evidence>
<evidence type="ECO:0000256" key="6">
    <source>
        <dbReference type="ARBA" id="ARBA00022799"/>
    </source>
</evidence>
<dbReference type="SMART" id="SM00825">
    <property type="entry name" value="PKS_KS"/>
    <property type="match status" value="1"/>
</dbReference>
<dbReference type="PROSITE" id="PS00012">
    <property type="entry name" value="PHOSPHOPANTETHEINE"/>
    <property type="match status" value="1"/>
</dbReference>
<comment type="catalytic activity">
    <reaction evidence="27">
        <text>(2E)-butenoyl-[ACP] + NADPH + H(+) = butanoyl-[ACP] + NADP(+)</text>
        <dbReference type="Rhea" id="RHEA:41812"/>
        <dbReference type="Rhea" id="RHEA-COMP:9627"/>
        <dbReference type="Rhea" id="RHEA-COMP:9628"/>
        <dbReference type="ChEBI" id="CHEBI:15378"/>
        <dbReference type="ChEBI" id="CHEBI:57783"/>
        <dbReference type="ChEBI" id="CHEBI:58349"/>
        <dbReference type="ChEBI" id="CHEBI:78453"/>
        <dbReference type="ChEBI" id="CHEBI:78454"/>
    </reaction>
    <physiologicalReaction direction="left-to-right" evidence="27">
        <dbReference type="Rhea" id="RHEA:41813"/>
    </physiologicalReaction>
</comment>
<dbReference type="InterPro" id="IPR020806">
    <property type="entry name" value="PKS_PP-bd"/>
</dbReference>
<dbReference type="SMART" id="SM00823">
    <property type="entry name" value="PKS_PP"/>
    <property type="match status" value="1"/>
</dbReference>
<comment type="catalytic activity">
    <reaction evidence="20">
        <text>(3R)-hydroxybutanoyl-[ACP] = (2E)-butenoyl-[ACP] + H2O</text>
        <dbReference type="Rhea" id="RHEA:41808"/>
        <dbReference type="Rhea" id="RHEA-COMP:9626"/>
        <dbReference type="Rhea" id="RHEA-COMP:9627"/>
        <dbReference type="ChEBI" id="CHEBI:15377"/>
        <dbReference type="ChEBI" id="CHEBI:78451"/>
        <dbReference type="ChEBI" id="CHEBI:78453"/>
    </reaction>
    <physiologicalReaction direction="left-to-right" evidence="20">
        <dbReference type="Rhea" id="RHEA:41809"/>
    </physiologicalReaction>
</comment>
<dbReference type="SMART" id="SM00829">
    <property type="entry name" value="PKS_ER"/>
    <property type="match status" value="1"/>
</dbReference>
<evidence type="ECO:0000256" key="37">
    <source>
        <dbReference type="ARBA" id="ARBA00048506"/>
    </source>
</evidence>
<accession>A0AAW0D9P8</accession>
<dbReference type="Gene3D" id="3.40.50.1820">
    <property type="entry name" value="alpha/beta hydrolase"/>
    <property type="match status" value="1"/>
</dbReference>
<dbReference type="GO" id="GO:0006633">
    <property type="term" value="P:fatty acid biosynthetic process"/>
    <property type="evidence" value="ECO:0007669"/>
    <property type="project" value="InterPro"/>
</dbReference>
<comment type="catalytic activity">
    <reaction evidence="50">
        <text>(2E)-decenoyl-[ACP] + NADPH + H(+) = decanoyl-[ACP] + NADP(+)</text>
        <dbReference type="Rhea" id="RHEA:41864"/>
        <dbReference type="Rhea" id="RHEA-COMP:9639"/>
        <dbReference type="Rhea" id="RHEA-COMP:9640"/>
        <dbReference type="ChEBI" id="CHEBI:15378"/>
        <dbReference type="ChEBI" id="CHEBI:57783"/>
        <dbReference type="ChEBI" id="CHEBI:58349"/>
        <dbReference type="ChEBI" id="CHEBI:78467"/>
        <dbReference type="ChEBI" id="CHEBI:78468"/>
    </reaction>
    <physiologicalReaction direction="left-to-right" evidence="50">
        <dbReference type="Rhea" id="RHEA:41865"/>
    </physiologicalReaction>
</comment>
<evidence type="ECO:0000256" key="22">
    <source>
        <dbReference type="ARBA" id="ARBA00047300"/>
    </source>
</evidence>
<dbReference type="PANTHER" id="PTHR43775:SF37">
    <property type="entry name" value="SI:DKEY-61P9.11"/>
    <property type="match status" value="1"/>
</dbReference>
<dbReference type="Pfam" id="PF08242">
    <property type="entry name" value="Methyltransf_12"/>
    <property type="match status" value="1"/>
</dbReference>
<comment type="catalytic activity">
    <reaction evidence="42">
        <text>3-oxotetradecanoyl-[ACP] + NADPH + H(+) = (3R)-hydroxytetradecanoyl-[ACP] + NADP(+)</text>
        <dbReference type="Rhea" id="RHEA:41888"/>
        <dbReference type="Rhea" id="RHEA-COMP:9645"/>
        <dbReference type="Rhea" id="RHEA-COMP:9646"/>
        <dbReference type="ChEBI" id="CHEBI:15378"/>
        <dbReference type="ChEBI" id="CHEBI:57783"/>
        <dbReference type="ChEBI" id="CHEBI:58349"/>
        <dbReference type="ChEBI" id="CHEBI:78473"/>
        <dbReference type="ChEBI" id="CHEBI:78474"/>
    </reaction>
    <physiologicalReaction direction="left-to-right" evidence="42">
        <dbReference type="Rhea" id="RHEA:41889"/>
    </physiologicalReaction>
</comment>
<evidence type="ECO:0000256" key="13">
    <source>
        <dbReference type="ARBA" id="ARBA00023351"/>
    </source>
</evidence>
<dbReference type="Pfam" id="PF16197">
    <property type="entry name" value="KAsynt_C_assoc"/>
    <property type="match status" value="1"/>
</dbReference>
<evidence type="ECO:0000256" key="39">
    <source>
        <dbReference type="ARBA" id="ARBA00048650"/>
    </source>
</evidence>
<evidence type="ECO:0000256" key="16">
    <source>
        <dbReference type="ARBA" id="ARBA00023394"/>
    </source>
</evidence>
<dbReference type="Pfam" id="PF00109">
    <property type="entry name" value="ketoacyl-synt"/>
    <property type="match status" value="1"/>
</dbReference>
<evidence type="ECO:0000256" key="48">
    <source>
        <dbReference type="ARBA" id="ARBA00049422"/>
    </source>
</evidence>
<evidence type="ECO:0000256" key="25">
    <source>
        <dbReference type="ARBA" id="ARBA00047440"/>
    </source>
</evidence>
<dbReference type="InterPro" id="IPR020841">
    <property type="entry name" value="PKS_Beta-ketoAc_synthase_dom"/>
</dbReference>
<dbReference type="InterPro" id="IPR014043">
    <property type="entry name" value="Acyl_transferase_dom"/>
</dbReference>
<dbReference type="PROSITE" id="PS52004">
    <property type="entry name" value="KS3_2"/>
    <property type="match status" value="1"/>
</dbReference>
<comment type="pathway">
    <text evidence="2">Lipid metabolism.</text>
</comment>
<evidence type="ECO:0000256" key="49">
    <source>
        <dbReference type="ARBA" id="ARBA00049449"/>
    </source>
</evidence>
<evidence type="ECO:0000256" key="10">
    <source>
        <dbReference type="ARBA" id="ARBA00023239"/>
    </source>
</evidence>
<comment type="catalytic activity">
    <reaction evidence="47">
        <text>3-oxohexadecanoyl-[ACP] + NADPH + H(+) = (3R)-hydroxyhexadecanoyl-[ACP] + NADP(+)</text>
        <dbReference type="Rhea" id="RHEA:41904"/>
        <dbReference type="Rhea" id="RHEA-COMP:9649"/>
        <dbReference type="Rhea" id="RHEA-COMP:9650"/>
        <dbReference type="ChEBI" id="CHEBI:15378"/>
        <dbReference type="ChEBI" id="CHEBI:57783"/>
        <dbReference type="ChEBI" id="CHEBI:58349"/>
        <dbReference type="ChEBI" id="CHEBI:78478"/>
        <dbReference type="ChEBI" id="CHEBI:78480"/>
    </reaction>
    <physiologicalReaction direction="left-to-right" evidence="47">
        <dbReference type="Rhea" id="RHEA:41905"/>
    </physiologicalReaction>
</comment>
<dbReference type="InterPro" id="IPR029058">
    <property type="entry name" value="AB_hydrolase_fold"/>
</dbReference>
<dbReference type="GO" id="GO:0004312">
    <property type="term" value="F:fatty acid synthase activity"/>
    <property type="evidence" value="ECO:0007669"/>
    <property type="project" value="TreeGrafter"/>
</dbReference>
<evidence type="ECO:0000256" key="31">
    <source>
        <dbReference type="ARBA" id="ARBA00047953"/>
    </source>
</evidence>
<evidence type="ECO:0000256" key="3">
    <source>
        <dbReference type="ARBA" id="ARBA00022450"/>
    </source>
</evidence>
<dbReference type="InterPro" id="IPR018201">
    <property type="entry name" value="Ketoacyl_synth_AS"/>
</dbReference>
<evidence type="ECO:0000256" key="36">
    <source>
        <dbReference type="ARBA" id="ARBA00048420"/>
    </source>
</evidence>
<dbReference type="SMART" id="SM00827">
    <property type="entry name" value="PKS_AT"/>
    <property type="match status" value="1"/>
</dbReference>
<comment type="catalytic activity">
    <reaction evidence="12">
        <text>(3R)-hydroxyoctanoyl-[ACP] = (2E)-octenoyl-[ACP] + H2O</text>
        <dbReference type="Rhea" id="RHEA:41844"/>
        <dbReference type="Rhea" id="RHEA-COMP:9634"/>
        <dbReference type="Rhea" id="RHEA-COMP:9635"/>
        <dbReference type="ChEBI" id="CHEBI:15377"/>
        <dbReference type="ChEBI" id="CHEBI:78461"/>
        <dbReference type="ChEBI" id="CHEBI:78462"/>
    </reaction>
    <physiologicalReaction direction="left-to-right" evidence="12">
        <dbReference type="Rhea" id="RHEA:41845"/>
    </physiologicalReaction>
</comment>
<dbReference type="Pfam" id="PF00975">
    <property type="entry name" value="Thioesterase"/>
    <property type="match status" value="1"/>
</dbReference>
<dbReference type="SUPFAM" id="SSF53901">
    <property type="entry name" value="Thiolase-like"/>
    <property type="match status" value="1"/>
</dbReference>
<evidence type="ECO:0000256" key="42">
    <source>
        <dbReference type="ARBA" id="ARBA00048935"/>
    </source>
</evidence>
<evidence type="ECO:0000256" key="44">
    <source>
        <dbReference type="ARBA" id="ARBA00049109"/>
    </source>
</evidence>
<comment type="catalytic activity">
    <reaction evidence="36">
        <text>(2E)-octenoyl-[ACP] + NADPH + H(+) = octanoyl-[ACP] + NADP(+)</text>
        <dbReference type="Rhea" id="RHEA:41848"/>
        <dbReference type="Rhea" id="RHEA-COMP:9635"/>
        <dbReference type="Rhea" id="RHEA-COMP:9636"/>
        <dbReference type="ChEBI" id="CHEBI:15378"/>
        <dbReference type="ChEBI" id="CHEBI:57783"/>
        <dbReference type="ChEBI" id="CHEBI:58349"/>
        <dbReference type="ChEBI" id="CHEBI:78462"/>
        <dbReference type="ChEBI" id="CHEBI:78463"/>
    </reaction>
    <physiologicalReaction direction="left-to-right" evidence="36">
        <dbReference type="Rhea" id="RHEA:41849"/>
    </physiologicalReaction>
</comment>
<evidence type="ECO:0000256" key="52">
    <source>
        <dbReference type="PROSITE-ProRule" id="PRU01363"/>
    </source>
</evidence>
<evidence type="ECO:0000313" key="58">
    <source>
        <dbReference type="Proteomes" id="UP001383192"/>
    </source>
</evidence>